<name>A0A8K0DSD1_9ROSA</name>
<dbReference type="AlphaFoldDB" id="A0A8K0DSD1"/>
<proteinExistence type="predicted"/>
<evidence type="ECO:0000313" key="1">
    <source>
        <dbReference type="EMBL" id="KAF3436532.1"/>
    </source>
</evidence>
<dbReference type="InterPro" id="IPR025322">
    <property type="entry name" value="PADRE_dom"/>
</dbReference>
<dbReference type="OrthoDB" id="777898at2759"/>
<evidence type="ECO:0000313" key="2">
    <source>
        <dbReference type="Proteomes" id="UP000796880"/>
    </source>
</evidence>
<reference evidence="1" key="1">
    <citation type="submission" date="2020-03" db="EMBL/GenBank/DDBJ databases">
        <title>A high-quality chromosome-level genome assembly of a woody plant with both climbing and erect habits, Rhamnella rubrinervis.</title>
        <authorList>
            <person name="Lu Z."/>
            <person name="Yang Y."/>
            <person name="Zhu X."/>
            <person name="Sun Y."/>
        </authorList>
    </citation>
    <scope>NUCLEOTIDE SEQUENCE</scope>
    <source>
        <strain evidence="1">BYM</strain>
        <tissue evidence="1">Leaf</tissue>
    </source>
</reference>
<accession>A0A8K0DSD1</accession>
<organism evidence="1 2">
    <name type="scientific">Rhamnella rubrinervis</name>
    <dbReference type="NCBI Taxonomy" id="2594499"/>
    <lineage>
        <taxon>Eukaryota</taxon>
        <taxon>Viridiplantae</taxon>
        <taxon>Streptophyta</taxon>
        <taxon>Embryophyta</taxon>
        <taxon>Tracheophyta</taxon>
        <taxon>Spermatophyta</taxon>
        <taxon>Magnoliopsida</taxon>
        <taxon>eudicotyledons</taxon>
        <taxon>Gunneridae</taxon>
        <taxon>Pentapetalae</taxon>
        <taxon>rosids</taxon>
        <taxon>fabids</taxon>
        <taxon>Rosales</taxon>
        <taxon>Rhamnaceae</taxon>
        <taxon>rhamnoid group</taxon>
        <taxon>Rhamneae</taxon>
        <taxon>Rhamnella</taxon>
    </lineage>
</organism>
<dbReference type="Pfam" id="PF14009">
    <property type="entry name" value="PADRE"/>
    <property type="match status" value="1"/>
</dbReference>
<protein>
    <submittedName>
        <fullName evidence="1">Uncharacterized protein</fullName>
    </submittedName>
</protein>
<sequence>MGISSSSYCFMINNFSNAKAAKLFDAEGNFVRQVKLPLKAAELMLEEEPGHIISPADEIRRTGRFMAMKAEDELVARKVYLLVPLCRVNRKVSDSDMALVDLACKKRSRTSSKRTSSKILPAATVEEKEEFRVEEKVISGYHLGLHLKGYIRGWNPVLEPISET</sequence>
<dbReference type="PANTHER" id="PTHR33052">
    <property type="entry name" value="DUF4228 DOMAIN PROTEIN-RELATED"/>
    <property type="match status" value="1"/>
</dbReference>
<gene>
    <name evidence="1" type="ORF">FNV43_RR23624</name>
</gene>
<dbReference type="Proteomes" id="UP000796880">
    <property type="component" value="Unassembled WGS sequence"/>
</dbReference>
<comment type="caution">
    <text evidence="1">The sequence shown here is derived from an EMBL/GenBank/DDBJ whole genome shotgun (WGS) entry which is preliminary data.</text>
</comment>
<dbReference type="EMBL" id="VOIH02000010">
    <property type="protein sequence ID" value="KAF3436532.1"/>
    <property type="molecule type" value="Genomic_DNA"/>
</dbReference>
<keyword evidence="2" id="KW-1185">Reference proteome</keyword>